<keyword evidence="1" id="KW-0812">Transmembrane</keyword>
<proteinExistence type="predicted"/>
<reference evidence="2" key="1">
    <citation type="submission" date="2018-06" db="EMBL/GenBank/DDBJ databases">
        <authorList>
            <person name="Zhirakovskaya E."/>
        </authorList>
    </citation>
    <scope>NUCLEOTIDE SEQUENCE</scope>
</reference>
<sequence>MVLLAAIFSLLAMVLALVYVSKESHQVIIVLAGFVVLSVLTEFFMQKVLQREVRLRVK</sequence>
<keyword evidence="1" id="KW-1133">Transmembrane helix</keyword>
<protein>
    <submittedName>
        <fullName evidence="2">Uncharacterized protein</fullName>
    </submittedName>
</protein>
<organism evidence="2">
    <name type="scientific">hydrothermal vent metagenome</name>
    <dbReference type="NCBI Taxonomy" id="652676"/>
    <lineage>
        <taxon>unclassified sequences</taxon>
        <taxon>metagenomes</taxon>
        <taxon>ecological metagenomes</taxon>
    </lineage>
</organism>
<dbReference type="EMBL" id="UOFF01000466">
    <property type="protein sequence ID" value="VAW57831.1"/>
    <property type="molecule type" value="Genomic_DNA"/>
</dbReference>
<evidence type="ECO:0000256" key="1">
    <source>
        <dbReference type="SAM" id="Phobius"/>
    </source>
</evidence>
<feature type="transmembrane region" description="Helical" evidence="1">
    <location>
        <begin position="26"/>
        <end position="45"/>
    </location>
</feature>
<evidence type="ECO:0000313" key="2">
    <source>
        <dbReference type="EMBL" id="VAW57831.1"/>
    </source>
</evidence>
<gene>
    <name evidence="2" type="ORF">MNBD_GAMMA07-878</name>
</gene>
<accession>A0A3B0WR65</accession>
<dbReference type="AlphaFoldDB" id="A0A3B0WR65"/>
<name>A0A3B0WR65_9ZZZZ</name>
<keyword evidence="1" id="KW-0472">Membrane</keyword>